<keyword evidence="2" id="KW-1185">Reference proteome</keyword>
<dbReference type="EMBL" id="BOOW01000016">
    <property type="protein sequence ID" value="GII92473.1"/>
    <property type="molecule type" value="Genomic_DNA"/>
</dbReference>
<evidence type="ECO:0000313" key="2">
    <source>
        <dbReference type="Proteomes" id="UP000606172"/>
    </source>
</evidence>
<evidence type="ECO:0000313" key="1">
    <source>
        <dbReference type="EMBL" id="GII92473.1"/>
    </source>
</evidence>
<name>A0A919REM2_9ACTN</name>
<comment type="caution">
    <text evidence="1">The sequence shown here is derived from an EMBL/GenBank/DDBJ whole genome shotgun (WGS) entry which is preliminary data.</text>
</comment>
<protein>
    <submittedName>
        <fullName evidence="1">Uncharacterized protein</fullName>
    </submittedName>
</protein>
<reference evidence="1" key="1">
    <citation type="submission" date="2021-01" db="EMBL/GenBank/DDBJ databases">
        <title>Whole genome shotgun sequence of Sinosporangium siamense NBRC 109515.</title>
        <authorList>
            <person name="Komaki H."/>
            <person name="Tamura T."/>
        </authorList>
    </citation>
    <scope>NUCLEOTIDE SEQUENCE</scope>
    <source>
        <strain evidence="1">NBRC 109515</strain>
    </source>
</reference>
<organism evidence="1 2">
    <name type="scientific">Sinosporangium siamense</name>
    <dbReference type="NCBI Taxonomy" id="1367973"/>
    <lineage>
        <taxon>Bacteria</taxon>
        <taxon>Bacillati</taxon>
        <taxon>Actinomycetota</taxon>
        <taxon>Actinomycetes</taxon>
        <taxon>Streptosporangiales</taxon>
        <taxon>Streptosporangiaceae</taxon>
        <taxon>Sinosporangium</taxon>
    </lineage>
</organism>
<sequence length="62" mass="6881">MNARGIAADYLPAAFSWPDGNVSGLVYMGWVDGPYAEKFGDRLRRMLSDASAKEAENDVRDR</sequence>
<dbReference type="Proteomes" id="UP000606172">
    <property type="component" value="Unassembled WGS sequence"/>
</dbReference>
<proteinExistence type="predicted"/>
<accession>A0A919REM2</accession>
<dbReference type="AlphaFoldDB" id="A0A919REM2"/>
<gene>
    <name evidence="1" type="ORF">Ssi02_27040</name>
</gene>